<reference evidence="1" key="1">
    <citation type="submission" date="2012-04" db="EMBL/GenBank/DDBJ databases">
        <title>The Genome Sequence of Loa loa.</title>
        <authorList>
            <consortium name="The Broad Institute Genome Sequencing Platform"/>
            <consortium name="Broad Institute Genome Sequencing Center for Infectious Disease"/>
            <person name="Nutman T.B."/>
            <person name="Fink D.L."/>
            <person name="Russ C."/>
            <person name="Young S."/>
            <person name="Zeng Q."/>
            <person name="Gargeya S."/>
            <person name="Alvarado L."/>
            <person name="Berlin A."/>
            <person name="Chapman S.B."/>
            <person name="Chen Z."/>
            <person name="Freedman E."/>
            <person name="Gellesch M."/>
            <person name="Goldberg J."/>
            <person name="Griggs A."/>
            <person name="Gujja S."/>
            <person name="Heilman E.R."/>
            <person name="Heiman D."/>
            <person name="Howarth C."/>
            <person name="Mehta T."/>
            <person name="Neiman D."/>
            <person name="Pearson M."/>
            <person name="Roberts A."/>
            <person name="Saif S."/>
            <person name="Shea T."/>
            <person name="Shenoy N."/>
            <person name="Sisk P."/>
            <person name="Stolte C."/>
            <person name="Sykes S."/>
            <person name="White J."/>
            <person name="Yandava C."/>
            <person name="Haas B."/>
            <person name="Henn M.R."/>
            <person name="Nusbaum C."/>
            <person name="Birren B."/>
        </authorList>
    </citation>
    <scope>NUCLEOTIDE SEQUENCE [LARGE SCALE GENOMIC DNA]</scope>
</reference>
<name>A0A1S0TPG5_LOALO</name>
<dbReference type="EMBL" id="JH712090">
    <property type="protein sequence ID" value="EFO17568.1"/>
    <property type="molecule type" value="Genomic_DNA"/>
</dbReference>
<sequence length="147" mass="17323">MTTYDLDRNVRIKNRKKTLSKCLNARIPYTHTHTHIQALIQTRLDQPIELEIAHHLNNKSGKKNSEVRIHLLDERAREKETQLLPCEKITENIVRYYYPDAIYHYLLANKTLTNKTTRIYALHCAHKQLSPTGSAMKNCFLHKENLF</sequence>
<gene>
    <name evidence="1" type="ORF">LOAG_10932</name>
</gene>
<dbReference type="GeneID" id="9948379"/>
<dbReference type="CTD" id="9948379"/>
<evidence type="ECO:0000313" key="1">
    <source>
        <dbReference type="EMBL" id="EFO17568.1"/>
    </source>
</evidence>
<dbReference type="RefSeq" id="XP_003146503.1">
    <property type="nucleotide sequence ID" value="XM_003146455.1"/>
</dbReference>
<protein>
    <submittedName>
        <fullName evidence="1">Uncharacterized protein</fullName>
    </submittedName>
</protein>
<organism evidence="1">
    <name type="scientific">Loa loa</name>
    <name type="common">Eye worm</name>
    <name type="synonym">Filaria loa</name>
    <dbReference type="NCBI Taxonomy" id="7209"/>
    <lineage>
        <taxon>Eukaryota</taxon>
        <taxon>Metazoa</taxon>
        <taxon>Ecdysozoa</taxon>
        <taxon>Nematoda</taxon>
        <taxon>Chromadorea</taxon>
        <taxon>Rhabditida</taxon>
        <taxon>Spirurina</taxon>
        <taxon>Spiruromorpha</taxon>
        <taxon>Filarioidea</taxon>
        <taxon>Onchocercidae</taxon>
        <taxon>Loa</taxon>
    </lineage>
</organism>
<proteinExistence type="predicted"/>
<dbReference type="InParanoid" id="A0A1S0TPG5"/>
<dbReference type="AlphaFoldDB" id="A0A1S0TPG5"/>
<dbReference type="KEGG" id="loa:LOAG_10932"/>
<dbReference type="OrthoDB" id="19419at2759"/>
<accession>A0A1S0TPG5</accession>